<proteinExistence type="inferred from homology"/>
<dbReference type="Gene3D" id="3.10.170.10">
    <property type="match status" value="1"/>
</dbReference>
<keyword evidence="3" id="KW-0479">Metal-binding</keyword>
<reference evidence="11 12" key="1">
    <citation type="submission" date="2024-06" db="EMBL/GenBank/DDBJ databases">
        <authorList>
            <person name="Li F."/>
        </authorList>
    </citation>
    <scope>NUCLEOTIDE SEQUENCE [LARGE SCALE GENOMIC DNA]</scope>
    <source>
        <strain evidence="11 12">GXAS 311</strain>
    </source>
</reference>
<accession>A0ABV2C0B0</accession>
<comment type="subcellular location">
    <subcellularLocation>
        <location evidence="8">Secreted</location>
    </subcellularLocation>
</comment>
<evidence type="ECO:0000259" key="10">
    <source>
        <dbReference type="Pfam" id="PF02868"/>
    </source>
</evidence>
<dbReference type="PANTHER" id="PTHR33794">
    <property type="entry name" value="BACILLOLYSIN"/>
    <property type="match status" value="1"/>
</dbReference>
<dbReference type="SUPFAM" id="SSF55486">
    <property type="entry name" value="Metalloproteases ('zincins'), catalytic domain"/>
    <property type="match status" value="1"/>
</dbReference>
<dbReference type="PRINTS" id="PR00730">
    <property type="entry name" value="THERMOLYSIN"/>
</dbReference>
<evidence type="ECO:0000256" key="4">
    <source>
        <dbReference type="ARBA" id="ARBA00022801"/>
    </source>
</evidence>
<keyword evidence="4 8" id="KW-0378">Hydrolase</keyword>
<comment type="function">
    <text evidence="8">Extracellular zinc metalloprotease.</text>
</comment>
<keyword evidence="8" id="KW-0964">Secreted</keyword>
<evidence type="ECO:0000256" key="1">
    <source>
        <dbReference type="ARBA" id="ARBA00009388"/>
    </source>
</evidence>
<dbReference type="InterPro" id="IPR027268">
    <property type="entry name" value="Peptidase_M4/M1_CTD_sf"/>
</dbReference>
<dbReference type="EC" id="3.4.24.-" evidence="8"/>
<dbReference type="CDD" id="cd09597">
    <property type="entry name" value="M4_TLP"/>
    <property type="match status" value="1"/>
</dbReference>
<evidence type="ECO:0000256" key="6">
    <source>
        <dbReference type="ARBA" id="ARBA00023049"/>
    </source>
</evidence>
<evidence type="ECO:0000259" key="9">
    <source>
        <dbReference type="Pfam" id="PF01447"/>
    </source>
</evidence>
<comment type="cofactor">
    <cofactor evidence="8">
        <name>Zn(2+)</name>
        <dbReference type="ChEBI" id="CHEBI:29105"/>
    </cofactor>
</comment>
<keyword evidence="6 8" id="KW-0482">Metalloprotease</keyword>
<dbReference type="EMBL" id="JBEVCJ010000125">
    <property type="protein sequence ID" value="MET1257606.1"/>
    <property type="molecule type" value="Genomic_DNA"/>
</dbReference>
<name>A0ABV2C0B0_9GAMM</name>
<evidence type="ECO:0000256" key="5">
    <source>
        <dbReference type="ARBA" id="ARBA00022833"/>
    </source>
</evidence>
<keyword evidence="7" id="KW-0865">Zymogen</keyword>
<feature type="domain" description="Peptidase M4 C-terminal" evidence="10">
    <location>
        <begin position="219"/>
        <end position="384"/>
    </location>
</feature>
<feature type="domain" description="Peptidase M4" evidence="9">
    <location>
        <begin position="102"/>
        <end position="216"/>
    </location>
</feature>
<dbReference type="Gene3D" id="1.10.390.10">
    <property type="entry name" value="Neutral Protease Domain 2"/>
    <property type="match status" value="1"/>
</dbReference>
<dbReference type="InterPro" id="IPR023612">
    <property type="entry name" value="Peptidase_M4"/>
</dbReference>
<dbReference type="Proteomes" id="UP001548189">
    <property type="component" value="Unassembled WGS sequence"/>
</dbReference>
<dbReference type="InterPro" id="IPR050728">
    <property type="entry name" value="Zinc_Metalloprotease_M4"/>
</dbReference>
<evidence type="ECO:0000256" key="3">
    <source>
        <dbReference type="ARBA" id="ARBA00022723"/>
    </source>
</evidence>
<dbReference type="InterPro" id="IPR013856">
    <property type="entry name" value="Peptidase_M4_domain"/>
</dbReference>
<comment type="caution">
    <text evidence="11">The sequence shown here is derived from an EMBL/GenBank/DDBJ whole genome shotgun (WGS) entry which is preliminary data.</text>
</comment>
<dbReference type="InterPro" id="IPR001570">
    <property type="entry name" value="Peptidase_M4_C_domain"/>
</dbReference>
<evidence type="ECO:0000256" key="2">
    <source>
        <dbReference type="ARBA" id="ARBA00022670"/>
    </source>
</evidence>
<dbReference type="RefSeq" id="WP_353898188.1">
    <property type="nucleotide sequence ID" value="NZ_JBEVCJ010000125.1"/>
</dbReference>
<gene>
    <name evidence="11" type="ORF">ABVT43_20915</name>
</gene>
<protein>
    <recommendedName>
        <fullName evidence="8">Neutral metalloproteinase</fullName>
        <ecNumber evidence="8">3.4.24.-</ecNumber>
    </recommendedName>
</protein>
<dbReference type="Pfam" id="PF02868">
    <property type="entry name" value="Peptidase_M4_C"/>
    <property type="match status" value="1"/>
</dbReference>
<dbReference type="Pfam" id="PF01447">
    <property type="entry name" value="Peptidase_M4"/>
    <property type="match status" value="1"/>
</dbReference>
<evidence type="ECO:0000256" key="7">
    <source>
        <dbReference type="ARBA" id="ARBA00023145"/>
    </source>
</evidence>
<feature type="non-terminal residue" evidence="11">
    <location>
        <position position="401"/>
    </location>
</feature>
<comment type="similarity">
    <text evidence="1 8">Belongs to the peptidase M4 family.</text>
</comment>
<keyword evidence="12" id="KW-1185">Reference proteome</keyword>
<feature type="non-terminal residue" evidence="11">
    <location>
        <position position="1"/>
    </location>
</feature>
<sequence>LTSTSGQVYALTGSLAVDNNAATNQAFISANDNGEQAKTAALSIGDVKGEPELAYIFLESGETKLVWKLEAEWNYGNGDFGRDYLFYDASTNQLVDRYPQVHSAKSWKTYTLNGGSSNQAPGQLLCTNTQSCGGNAAAQRAHDGASKVYDYYSQKHGRDSLNNQGMSMISSVDLGEANAYWTGGQMIYGRAGGGFDNDFTADFDVIGHEFTHGVTQYTSGLVYRNESGALNEAWSDIFGVTIESYRNGTTSSSWLLGDGLYNTPGKALRYMNNPTKDGRSKDWYPERYTGTLDNGGVHWNSGIGNLAYVLLVDGGTHPRNKSNAQVPSIGMAKAEKIFYRAATTYMNQNTNFSGARTATANAANDLYGAAEKTAVETAWCAVGVGSCPTGNPPPPPPPGGK</sequence>
<evidence type="ECO:0000313" key="12">
    <source>
        <dbReference type="Proteomes" id="UP001548189"/>
    </source>
</evidence>
<dbReference type="PANTHER" id="PTHR33794:SF1">
    <property type="entry name" value="BACILLOLYSIN"/>
    <property type="match status" value="1"/>
</dbReference>
<evidence type="ECO:0000256" key="8">
    <source>
        <dbReference type="RuleBase" id="RU366073"/>
    </source>
</evidence>
<keyword evidence="2 8" id="KW-0645">Protease</keyword>
<organism evidence="11 12">
    <name type="scientific">Aliikangiella maris</name>
    <dbReference type="NCBI Taxonomy" id="3162458"/>
    <lineage>
        <taxon>Bacteria</taxon>
        <taxon>Pseudomonadati</taxon>
        <taxon>Pseudomonadota</taxon>
        <taxon>Gammaproteobacteria</taxon>
        <taxon>Oceanospirillales</taxon>
        <taxon>Pleioneaceae</taxon>
        <taxon>Aliikangiella</taxon>
    </lineage>
</organism>
<evidence type="ECO:0000313" key="11">
    <source>
        <dbReference type="EMBL" id="MET1257606.1"/>
    </source>
</evidence>
<keyword evidence="5 8" id="KW-0862">Zinc</keyword>